<accession>A0ABT7DX20</accession>
<comment type="caution">
    <text evidence="1">The sequence shown here is derived from an EMBL/GenBank/DDBJ whole genome shotgun (WGS) entry which is preliminary data.</text>
</comment>
<protein>
    <submittedName>
        <fullName evidence="1">Uncharacterized protein</fullName>
    </submittedName>
</protein>
<evidence type="ECO:0000313" key="1">
    <source>
        <dbReference type="EMBL" id="MDK2124612.1"/>
    </source>
</evidence>
<proteinExistence type="predicted"/>
<reference evidence="1" key="1">
    <citation type="submission" date="2023-03" db="EMBL/GenBank/DDBJ databases">
        <title>Chitinimonas shenzhenensis gen. nov., sp. nov., a novel member of family Burkholderiaceae isolated from activated sludge collected in Shen Zhen, China.</title>
        <authorList>
            <person name="Wang X."/>
        </authorList>
    </citation>
    <scope>NUCLEOTIDE SEQUENCE</scope>
    <source>
        <strain evidence="1">DQS-5</strain>
    </source>
</reference>
<dbReference type="Proteomes" id="UP001172778">
    <property type="component" value="Unassembled WGS sequence"/>
</dbReference>
<gene>
    <name evidence="1" type="ORF">PZA18_11170</name>
</gene>
<evidence type="ECO:0000313" key="2">
    <source>
        <dbReference type="Proteomes" id="UP001172778"/>
    </source>
</evidence>
<dbReference type="RefSeq" id="WP_284100925.1">
    <property type="nucleotide sequence ID" value="NZ_JARRAF010000011.1"/>
</dbReference>
<sequence length="184" mass="20410">MTLSIADATLILPAGRYWLSTWDAAMTQRWIDMALDSAMQQNLNPAWLAADGGLLANLRVWENIAFPAGFVSDWPLALLESRLVPLLRLLKIDESEWKRWLGRPAVQLEQRERRLLGMLRVALQRPALLVAEAGFFTEESLPSPSLDLCNAALADGVVLAIGPVAPPPGWQFAEIGLERKEVQT</sequence>
<organism evidence="1 2">
    <name type="scientific">Parachitinimonas caeni</name>
    <dbReference type="NCBI Taxonomy" id="3031301"/>
    <lineage>
        <taxon>Bacteria</taxon>
        <taxon>Pseudomonadati</taxon>
        <taxon>Pseudomonadota</taxon>
        <taxon>Betaproteobacteria</taxon>
        <taxon>Neisseriales</taxon>
        <taxon>Chitinibacteraceae</taxon>
        <taxon>Parachitinimonas</taxon>
    </lineage>
</organism>
<name>A0ABT7DX20_9NEIS</name>
<dbReference type="EMBL" id="JARRAF010000011">
    <property type="protein sequence ID" value="MDK2124612.1"/>
    <property type="molecule type" value="Genomic_DNA"/>
</dbReference>
<keyword evidence="2" id="KW-1185">Reference proteome</keyword>